<evidence type="ECO:0000313" key="9">
    <source>
        <dbReference type="EMBL" id="AAM79209.1"/>
    </source>
</evidence>
<dbReference type="GO" id="GO:0005829">
    <property type="term" value="C:cytosol"/>
    <property type="evidence" value="ECO:0007669"/>
    <property type="project" value="TreeGrafter"/>
</dbReference>
<dbReference type="AlphaFoldDB" id="A0A0H2UUM4"/>
<dbReference type="InterPro" id="IPR012259">
    <property type="entry name" value="DHFR"/>
</dbReference>
<evidence type="ECO:0000256" key="2">
    <source>
        <dbReference type="ARBA" id="ARBA00009539"/>
    </source>
</evidence>
<dbReference type="PANTHER" id="PTHR48069:SF3">
    <property type="entry name" value="DIHYDROFOLATE REDUCTASE"/>
    <property type="match status" value="1"/>
</dbReference>
<feature type="domain" description="DHFR" evidence="8">
    <location>
        <begin position="4"/>
        <end position="164"/>
    </location>
</feature>
<gene>
    <name evidence="9" type="primary">dyr</name>
    <name evidence="9" type="ordered locus">SpyM3_0602</name>
</gene>
<dbReference type="InterPro" id="IPR024072">
    <property type="entry name" value="DHFR-like_dom_sf"/>
</dbReference>
<dbReference type="PROSITE" id="PS00075">
    <property type="entry name" value="DHFR_1"/>
    <property type="match status" value="1"/>
</dbReference>
<comment type="similarity">
    <text evidence="2 7">Belongs to the dihydrofolate reductase family.</text>
</comment>
<comment type="pathway">
    <text evidence="1">Cofactor biosynthesis; tetrahydrofolate biosynthesis; 5,6,7,8-tetrahydrofolate from 7,8-dihydrofolate: step 1/1.</text>
</comment>
<dbReference type="GO" id="GO:0046654">
    <property type="term" value="P:tetrahydrofolate biosynthetic process"/>
    <property type="evidence" value="ECO:0007669"/>
    <property type="project" value="UniProtKB-UniPathway"/>
</dbReference>
<dbReference type="Proteomes" id="UP000000564">
    <property type="component" value="Chromosome"/>
</dbReference>
<dbReference type="SUPFAM" id="SSF53597">
    <property type="entry name" value="Dihydrofolate reductase-like"/>
    <property type="match status" value="1"/>
</dbReference>
<dbReference type="FunFam" id="3.40.430.10:FF:000009">
    <property type="entry name" value="Dihydrofolate reductase"/>
    <property type="match status" value="1"/>
</dbReference>
<dbReference type="RefSeq" id="WP_002984955.1">
    <property type="nucleotide sequence ID" value="NC_004070.1"/>
</dbReference>
<organism evidence="9 10">
    <name type="scientific">Streptococcus pyogenes serotype M3 (strain ATCC BAA-595 / MGAS315)</name>
    <dbReference type="NCBI Taxonomy" id="198466"/>
    <lineage>
        <taxon>Bacteria</taxon>
        <taxon>Bacillati</taxon>
        <taxon>Bacillota</taxon>
        <taxon>Bacilli</taxon>
        <taxon>Lactobacillales</taxon>
        <taxon>Streptococcaceae</taxon>
        <taxon>Streptococcus</taxon>
    </lineage>
</organism>
<evidence type="ECO:0000256" key="6">
    <source>
        <dbReference type="ARBA" id="ARBA00023002"/>
    </source>
</evidence>
<dbReference type="InterPro" id="IPR017925">
    <property type="entry name" value="DHFR_CS"/>
</dbReference>
<name>A0A0H2UUM4_STRP3</name>
<dbReference type="GO" id="GO:0004146">
    <property type="term" value="F:dihydrofolate reductase activity"/>
    <property type="evidence" value="ECO:0007669"/>
    <property type="project" value="UniProtKB-EC"/>
</dbReference>
<dbReference type="UniPathway" id="UPA00077">
    <property type="reaction ID" value="UER00158"/>
</dbReference>
<evidence type="ECO:0000256" key="3">
    <source>
        <dbReference type="ARBA" id="ARBA00012856"/>
    </source>
</evidence>
<proteinExistence type="inferred from homology"/>
<dbReference type="HOGENOM" id="CLU_043966_5_2_9"/>
<accession>A0A0H2UUM4</accession>
<evidence type="ECO:0000256" key="5">
    <source>
        <dbReference type="ARBA" id="ARBA00022857"/>
    </source>
</evidence>
<evidence type="ECO:0000313" key="10">
    <source>
        <dbReference type="Proteomes" id="UP000000564"/>
    </source>
</evidence>
<dbReference type="GO" id="GO:0046452">
    <property type="term" value="P:dihydrofolate metabolic process"/>
    <property type="evidence" value="ECO:0007669"/>
    <property type="project" value="TreeGrafter"/>
</dbReference>
<protein>
    <recommendedName>
        <fullName evidence="3">dihydrofolate reductase</fullName>
        <ecNumber evidence="3">1.5.1.3</ecNumber>
    </recommendedName>
</protein>
<sequence>MTKEIIAIWAEDEAGLIGVAGKLPWYLPKELEHFKKTTLHQAILMGRVTFEGMNCKRLPQRQTLVMTRNRDYQVDEVLTMTSIEKVLEWYHAQDKTLYIIGGNKVLEAFNGYFDRIIKTVIHHRFKGDTYRPNLDFSHFTQESQTFYARDAKNPYDFTVTALKHK</sequence>
<keyword evidence="6" id="KW-0560">Oxidoreductase</keyword>
<dbReference type="GO" id="GO:0046655">
    <property type="term" value="P:folic acid metabolic process"/>
    <property type="evidence" value="ECO:0007669"/>
    <property type="project" value="TreeGrafter"/>
</dbReference>
<evidence type="ECO:0000256" key="7">
    <source>
        <dbReference type="RuleBase" id="RU004474"/>
    </source>
</evidence>
<dbReference type="EMBL" id="AE014074">
    <property type="protein sequence ID" value="AAM79209.1"/>
    <property type="molecule type" value="Genomic_DNA"/>
</dbReference>
<dbReference type="KEGG" id="spg:SpyM3_0602"/>
<evidence type="ECO:0000256" key="4">
    <source>
        <dbReference type="ARBA" id="ARBA00022563"/>
    </source>
</evidence>
<reference evidence="9 10" key="1">
    <citation type="journal article" date="2002" name="Proc. Natl. Acad. Sci. U.S.A.">
        <title>Genome sequence of a serotype M3 strain of group A Streptococcus: phage-encoded toxins, the high-virulence phenotype, and clone emergence.</title>
        <authorList>
            <person name="Beres S.B."/>
            <person name="Sylva G.L."/>
            <person name="Barbian K.D."/>
            <person name="Lei B."/>
            <person name="Hoff J.S."/>
            <person name="Mammarella N.D."/>
            <person name="Liu M.Y."/>
            <person name="Smoot J.C."/>
            <person name="Porcella S.F."/>
            <person name="Parkins L.D."/>
            <person name="Campbell D.S."/>
            <person name="Smith T.M."/>
            <person name="McCormick J.K."/>
            <person name="Leung D.Y."/>
            <person name="Schlievert P.M."/>
            <person name="Musser J.M."/>
        </authorList>
    </citation>
    <scope>NUCLEOTIDE SEQUENCE [LARGE SCALE GENOMIC DNA]</scope>
    <source>
        <strain evidence="10">ATCC BAA-595 / MGAS315</strain>
    </source>
</reference>
<dbReference type="PANTHER" id="PTHR48069">
    <property type="entry name" value="DIHYDROFOLATE REDUCTASE"/>
    <property type="match status" value="1"/>
</dbReference>
<dbReference type="PROSITE" id="PS51330">
    <property type="entry name" value="DHFR_2"/>
    <property type="match status" value="1"/>
</dbReference>
<dbReference type="GeneID" id="69901012"/>
<dbReference type="PRINTS" id="PR00070">
    <property type="entry name" value="DHFR"/>
</dbReference>
<dbReference type="Gene3D" id="3.40.430.10">
    <property type="entry name" value="Dihydrofolate Reductase, subunit A"/>
    <property type="match status" value="1"/>
</dbReference>
<evidence type="ECO:0000259" key="8">
    <source>
        <dbReference type="PROSITE" id="PS51330"/>
    </source>
</evidence>
<evidence type="ECO:0000256" key="1">
    <source>
        <dbReference type="ARBA" id="ARBA00004903"/>
    </source>
</evidence>
<keyword evidence="5" id="KW-0521">NADP</keyword>
<dbReference type="SMR" id="A0A0H2UUM4"/>
<dbReference type="InterPro" id="IPR001796">
    <property type="entry name" value="DHFR_dom"/>
</dbReference>
<dbReference type="GO" id="GO:0050661">
    <property type="term" value="F:NADP binding"/>
    <property type="evidence" value="ECO:0007669"/>
    <property type="project" value="InterPro"/>
</dbReference>
<dbReference type="CDD" id="cd00209">
    <property type="entry name" value="DHFR"/>
    <property type="match status" value="1"/>
</dbReference>
<dbReference type="Pfam" id="PF00186">
    <property type="entry name" value="DHFR_1"/>
    <property type="match status" value="1"/>
</dbReference>
<dbReference type="GO" id="GO:0006730">
    <property type="term" value="P:one-carbon metabolic process"/>
    <property type="evidence" value="ECO:0007669"/>
    <property type="project" value="UniProtKB-KW"/>
</dbReference>
<dbReference type="EC" id="1.5.1.3" evidence="3"/>
<keyword evidence="4" id="KW-0554">One-carbon metabolism</keyword>